<keyword evidence="2" id="KW-0378">Hydrolase</keyword>
<feature type="signal peptide" evidence="4">
    <location>
        <begin position="1"/>
        <end position="23"/>
    </location>
</feature>
<dbReference type="InterPro" id="IPR008979">
    <property type="entry name" value="Galactose-bd-like_sf"/>
</dbReference>
<feature type="domain" description="Alpha-L-arabinofuranosidase B arabinose-binding" evidence="6">
    <location>
        <begin position="868"/>
        <end position="978"/>
    </location>
</feature>
<dbReference type="SUPFAM" id="SSF51445">
    <property type="entry name" value="(Trans)glycosidases"/>
    <property type="match status" value="1"/>
</dbReference>
<feature type="chain" id="PRO_5045156138" description="F5/8 type C domain-containing protein" evidence="4">
    <location>
        <begin position="24"/>
        <end position="988"/>
    </location>
</feature>
<dbReference type="PANTHER" id="PTHR12631:SF10">
    <property type="entry name" value="BETA-XYLOSIDASE-LIKE PROTEIN-RELATED"/>
    <property type="match status" value="1"/>
</dbReference>
<dbReference type="Gene3D" id="2.80.10.50">
    <property type="match status" value="1"/>
</dbReference>
<protein>
    <recommendedName>
        <fullName evidence="10">F5/8 type C domain-containing protein</fullName>
    </recommendedName>
</protein>
<evidence type="ECO:0000256" key="4">
    <source>
        <dbReference type="SAM" id="SignalP"/>
    </source>
</evidence>
<dbReference type="Pfam" id="PF01229">
    <property type="entry name" value="Glyco_hydro_39"/>
    <property type="match status" value="1"/>
</dbReference>
<evidence type="ECO:0000259" key="6">
    <source>
        <dbReference type="Pfam" id="PF05270"/>
    </source>
</evidence>
<evidence type="ECO:0008006" key="10">
    <source>
        <dbReference type="Google" id="ProtNLM"/>
    </source>
</evidence>
<dbReference type="Pfam" id="PF05270">
    <property type="entry name" value="AbfB"/>
    <property type="match status" value="1"/>
</dbReference>
<evidence type="ECO:0000256" key="1">
    <source>
        <dbReference type="ARBA" id="ARBA00008875"/>
    </source>
</evidence>
<dbReference type="PANTHER" id="PTHR12631">
    <property type="entry name" value="ALPHA-L-IDURONIDASE"/>
    <property type="match status" value="1"/>
</dbReference>
<comment type="similarity">
    <text evidence="1">Belongs to the glycosyl hydrolase 39 family.</text>
</comment>
<evidence type="ECO:0000256" key="3">
    <source>
        <dbReference type="ARBA" id="ARBA00023295"/>
    </source>
</evidence>
<dbReference type="SUPFAM" id="SSF49785">
    <property type="entry name" value="Galactose-binding domain-like"/>
    <property type="match status" value="3"/>
</dbReference>
<dbReference type="Gene3D" id="3.20.20.80">
    <property type="entry name" value="Glycosidases"/>
    <property type="match status" value="1"/>
</dbReference>
<feature type="domain" description="DUF7402" evidence="7">
    <location>
        <begin position="633"/>
        <end position="726"/>
    </location>
</feature>
<keyword evidence="3" id="KW-0326">Glycosidase</keyword>
<dbReference type="InterPro" id="IPR017853">
    <property type="entry name" value="GH"/>
</dbReference>
<reference evidence="9" key="1">
    <citation type="journal article" date="2019" name="Int. J. Syst. Evol. Microbiol.">
        <title>The Global Catalogue of Microorganisms (GCM) 10K type strain sequencing project: providing services to taxonomists for standard genome sequencing and annotation.</title>
        <authorList>
            <consortium name="The Broad Institute Genomics Platform"/>
            <consortium name="The Broad Institute Genome Sequencing Center for Infectious Disease"/>
            <person name="Wu L."/>
            <person name="Ma J."/>
        </authorList>
    </citation>
    <scope>NUCLEOTIDE SEQUENCE [LARGE SCALE GENOMIC DNA]</scope>
    <source>
        <strain evidence="9">JCM 14307</strain>
    </source>
</reference>
<evidence type="ECO:0000259" key="7">
    <source>
        <dbReference type="Pfam" id="PF24135"/>
    </source>
</evidence>
<evidence type="ECO:0000313" key="8">
    <source>
        <dbReference type="EMBL" id="GAA1717807.1"/>
    </source>
</evidence>
<keyword evidence="9" id="KW-1185">Reference proteome</keyword>
<evidence type="ECO:0000313" key="9">
    <source>
        <dbReference type="Proteomes" id="UP001500280"/>
    </source>
</evidence>
<sequence>MRLLATALTAALLATGLHGTATAAPAAITATNLTADFSVDKGSGYAEVFGSGINVPALTDTAKIDTLHQTGTRFIRGDAYLQQILPRNTSIDAYLASLGTAGSVSDPNTWDWSKYAWVDEHHKRGTKTILILSYSIDWLGYNGSDFSPPRGDRGFQVYEDVIKKIYQRFRGKVDLIEVWNEPDLPGFLQLGGSPWGDSQNDRMAAYSQIYQHAYAAVRSVDTEIPIGGPTSSNPGQGLAWVDKLLADPALKSKFDFLSYHEYNPYTDNRGEAVDSFRQHAAAQGRPNIPVYVTEWNYSAAYERVPMNASDARNLSYSALRMTNLYNQRANGANVFADNDEAIEPNFFGVHSNGMLPARARAYQLLSRDLGLGDGVSKLRQVSAPPNNSTGFGAATTASGDNVSWVVNDTAQPLTVDLQLKGLPNGSTVANLFEASPNQNPVTPKSAVNLTITGGATSVALTVPPYSVSGVRLGTNALGNNLARSAAATASSVSKADPGLVAANVLDGTVGVHGIGEWASDQELSPNLTLTWPSAQTIGRVVLFDRANPTDLVRSGRLVFSDGSVVPIPELPNSGLAKDITFAPRSTTSVRLELTGAGLNVGLSEIQVYDGADVAREGTITASSGSPYNAIDSRPSSEWTSTETDPWVRIDWVNTHQLDRIVLNDRADLASNITGGTLTFSDGTSLAVTGIPADGSAKVVSFPAKSVTWAKFTATGVGTNVGLSQLRTLSAPNLASSAAATASSTYRNDPAYAASAATDGVVNQWFAGEWGSNGEVNPKLTLTWSVPQRLSQVILFDRSNLEDQTRGGTLTFSDGSKISLSGLDNAGTGLVVNFPARTTTSVLFETVGGQGLNNGLAEIQAFAANDTRRLESVDEPGKFWRHRNGLARIDLPGQPEADFDFRIVAGLADRDAISFQSVNYPGDYLRHADGLLRLNAYSNQPLYRADATFHPNGRTFASHNYPTHSIHHTPDDQLQIAPGTTPAAEFTIR</sequence>
<feature type="domain" description="DUF7402" evidence="7">
    <location>
        <begin position="732"/>
        <end position="861"/>
    </location>
</feature>
<dbReference type="CDD" id="cd23399">
    <property type="entry name" value="beta-trefoil_ABD_ABFB"/>
    <property type="match status" value="1"/>
</dbReference>
<dbReference type="RefSeq" id="WP_344164350.1">
    <property type="nucleotide sequence ID" value="NZ_BAAANF010000028.1"/>
</dbReference>
<feature type="domain" description="DUF7402" evidence="7">
    <location>
        <begin position="480"/>
        <end position="608"/>
    </location>
</feature>
<dbReference type="InterPro" id="IPR007934">
    <property type="entry name" value="AbfB_ABD"/>
</dbReference>
<organism evidence="8 9">
    <name type="scientific">Kribbella yunnanensis</name>
    <dbReference type="NCBI Taxonomy" id="190194"/>
    <lineage>
        <taxon>Bacteria</taxon>
        <taxon>Bacillati</taxon>
        <taxon>Actinomycetota</taxon>
        <taxon>Actinomycetes</taxon>
        <taxon>Propionibacteriales</taxon>
        <taxon>Kribbellaceae</taxon>
        <taxon>Kribbella</taxon>
    </lineage>
</organism>
<dbReference type="InterPro" id="IPR055826">
    <property type="entry name" value="DUF7402"/>
</dbReference>
<name>A0ABP4V734_9ACTN</name>
<dbReference type="Pfam" id="PF24135">
    <property type="entry name" value="DUF7402"/>
    <property type="match status" value="3"/>
</dbReference>
<dbReference type="SUPFAM" id="SSF110221">
    <property type="entry name" value="AbfB domain"/>
    <property type="match status" value="1"/>
</dbReference>
<dbReference type="EMBL" id="BAAANF010000028">
    <property type="protein sequence ID" value="GAA1717807.1"/>
    <property type="molecule type" value="Genomic_DNA"/>
</dbReference>
<feature type="domain" description="Glycosyl hydrolases family 39 N-terminal catalytic" evidence="5">
    <location>
        <begin position="176"/>
        <end position="301"/>
    </location>
</feature>
<comment type="caution">
    <text evidence="8">The sequence shown here is derived from an EMBL/GenBank/DDBJ whole genome shotgun (WGS) entry which is preliminary data.</text>
</comment>
<gene>
    <name evidence="8" type="ORF">GCM10009745_78240</name>
</gene>
<dbReference type="InterPro" id="IPR049166">
    <property type="entry name" value="GH39_cat"/>
</dbReference>
<dbReference type="Gene3D" id="2.60.120.260">
    <property type="entry name" value="Galactose-binding domain-like"/>
    <property type="match status" value="3"/>
</dbReference>
<keyword evidence="4" id="KW-0732">Signal</keyword>
<evidence type="ECO:0000256" key="2">
    <source>
        <dbReference type="ARBA" id="ARBA00022801"/>
    </source>
</evidence>
<accession>A0ABP4V734</accession>
<dbReference type="Proteomes" id="UP001500280">
    <property type="component" value="Unassembled WGS sequence"/>
</dbReference>
<dbReference type="InterPro" id="IPR036195">
    <property type="entry name" value="AbfB_ABD_sf"/>
</dbReference>
<proteinExistence type="inferred from homology"/>
<dbReference type="InterPro" id="IPR051923">
    <property type="entry name" value="Glycosyl_Hydrolase_39"/>
</dbReference>
<evidence type="ECO:0000259" key="5">
    <source>
        <dbReference type="Pfam" id="PF01229"/>
    </source>
</evidence>